<protein>
    <submittedName>
        <fullName evidence="1">Putative ovule protein</fullName>
    </submittedName>
</protein>
<reference evidence="1" key="1">
    <citation type="submission" date="2015-12" db="EMBL/GenBank/DDBJ databases">
        <title>Gene expression during late stages of embryo sac development: a critical building block for successful pollen-pistil interactions.</title>
        <authorList>
            <person name="Liu Y."/>
            <person name="Joly V."/>
            <person name="Sabar M."/>
            <person name="Matton D.P."/>
        </authorList>
    </citation>
    <scope>NUCLEOTIDE SEQUENCE</scope>
</reference>
<proteinExistence type="predicted"/>
<name>A0A0V0GFE5_SOLCH</name>
<feature type="non-terminal residue" evidence="1">
    <location>
        <position position="78"/>
    </location>
</feature>
<accession>A0A0V0GFE5</accession>
<organism evidence="1">
    <name type="scientific">Solanum chacoense</name>
    <name type="common">Chaco potato</name>
    <dbReference type="NCBI Taxonomy" id="4108"/>
    <lineage>
        <taxon>Eukaryota</taxon>
        <taxon>Viridiplantae</taxon>
        <taxon>Streptophyta</taxon>
        <taxon>Embryophyta</taxon>
        <taxon>Tracheophyta</taxon>
        <taxon>Spermatophyta</taxon>
        <taxon>Magnoliopsida</taxon>
        <taxon>eudicotyledons</taxon>
        <taxon>Gunneridae</taxon>
        <taxon>Pentapetalae</taxon>
        <taxon>asterids</taxon>
        <taxon>lamiids</taxon>
        <taxon>Solanales</taxon>
        <taxon>Solanaceae</taxon>
        <taxon>Solanoideae</taxon>
        <taxon>Solaneae</taxon>
        <taxon>Solanum</taxon>
    </lineage>
</organism>
<sequence length="78" mass="9120">MEEIRVPNQACWMVRKVLGMKDSLHLLHNGAAGKKSVIRQAYQQMLGRYPKVEWRGLICRNSARPKAIFTLWLQVQNR</sequence>
<evidence type="ECO:0000313" key="1">
    <source>
        <dbReference type="EMBL" id="JAP06648.1"/>
    </source>
</evidence>
<dbReference type="AlphaFoldDB" id="A0A0V0GFE5"/>
<dbReference type="EMBL" id="GEDG01040681">
    <property type="protein sequence ID" value="JAP06648.1"/>
    <property type="molecule type" value="Transcribed_RNA"/>
</dbReference>